<dbReference type="OrthoDB" id="10513234at2759"/>
<keyword evidence="2" id="KW-1185">Reference proteome</keyword>
<protein>
    <submittedName>
        <fullName evidence="1">Uncharacterized protein</fullName>
    </submittedName>
</protein>
<dbReference type="EMBL" id="CAJPWZ010002271">
    <property type="protein sequence ID" value="CAG2234807.1"/>
    <property type="molecule type" value="Genomic_DNA"/>
</dbReference>
<gene>
    <name evidence="1" type="ORF">MEDL_47362</name>
</gene>
<name>A0A8S3TT95_MYTED</name>
<evidence type="ECO:0000313" key="1">
    <source>
        <dbReference type="EMBL" id="CAG2234807.1"/>
    </source>
</evidence>
<comment type="caution">
    <text evidence="1">The sequence shown here is derived from an EMBL/GenBank/DDBJ whole genome shotgun (WGS) entry which is preliminary data.</text>
</comment>
<accession>A0A8S3TT95</accession>
<dbReference type="AlphaFoldDB" id="A0A8S3TT95"/>
<organism evidence="1 2">
    <name type="scientific">Mytilus edulis</name>
    <name type="common">Blue mussel</name>
    <dbReference type="NCBI Taxonomy" id="6550"/>
    <lineage>
        <taxon>Eukaryota</taxon>
        <taxon>Metazoa</taxon>
        <taxon>Spiralia</taxon>
        <taxon>Lophotrochozoa</taxon>
        <taxon>Mollusca</taxon>
        <taxon>Bivalvia</taxon>
        <taxon>Autobranchia</taxon>
        <taxon>Pteriomorphia</taxon>
        <taxon>Mytilida</taxon>
        <taxon>Mytiloidea</taxon>
        <taxon>Mytilidae</taxon>
        <taxon>Mytilinae</taxon>
        <taxon>Mytilus</taxon>
    </lineage>
</organism>
<proteinExistence type="predicted"/>
<sequence length="255" mass="28505">MSGQANRNSSSNSYDSLLENSLPLDASVIITGYEKPWLDRSAICLDAGSDTDHEKIENNETAVQDQDNETRRSSFTSLKNDSVIENSMTIDKSIIITQYEKPWADRSAIDLEPDCYSEQCVVKTTESNTTPSDVQQAKPVEKVKNDQEVTHPFIGKDENHVDTDQEAAKQSIGPEARHTCIAQDAKRIDTDQEAAKQSNGPEARHTCIALDAKRIDTDQAMKLNIDQEAMKLNIDQEAIKLNTDQEQWSRSNETT</sequence>
<reference evidence="1" key="1">
    <citation type="submission" date="2021-03" db="EMBL/GenBank/DDBJ databases">
        <authorList>
            <person name="Bekaert M."/>
        </authorList>
    </citation>
    <scope>NUCLEOTIDE SEQUENCE</scope>
</reference>
<evidence type="ECO:0000313" key="2">
    <source>
        <dbReference type="Proteomes" id="UP000683360"/>
    </source>
</evidence>
<dbReference type="Proteomes" id="UP000683360">
    <property type="component" value="Unassembled WGS sequence"/>
</dbReference>